<dbReference type="SUPFAM" id="SSF47413">
    <property type="entry name" value="lambda repressor-like DNA-binding domains"/>
    <property type="match status" value="1"/>
</dbReference>
<evidence type="ECO:0000256" key="2">
    <source>
        <dbReference type="ARBA" id="ARBA00023125"/>
    </source>
</evidence>
<keyword evidence="3" id="KW-0804">Transcription</keyword>
<dbReference type="InterPro" id="IPR001761">
    <property type="entry name" value="Peripla_BP/Lac1_sug-bd_dom"/>
</dbReference>
<dbReference type="Gene3D" id="3.40.50.2300">
    <property type="match status" value="2"/>
</dbReference>
<dbReference type="CDD" id="cd01392">
    <property type="entry name" value="HTH_LacI"/>
    <property type="match status" value="1"/>
</dbReference>
<gene>
    <name evidence="5" type="ORF">DYP60_13035</name>
</gene>
<evidence type="ECO:0000256" key="1">
    <source>
        <dbReference type="ARBA" id="ARBA00023015"/>
    </source>
</evidence>
<feature type="domain" description="HTH lacI-type" evidence="4">
    <location>
        <begin position="2"/>
        <end position="56"/>
    </location>
</feature>
<dbReference type="Proteomes" id="UP000264002">
    <property type="component" value="Unassembled WGS sequence"/>
</dbReference>
<dbReference type="PANTHER" id="PTHR30146:SF109">
    <property type="entry name" value="HTH-TYPE TRANSCRIPTIONAL REGULATOR GALS"/>
    <property type="match status" value="1"/>
</dbReference>
<comment type="caution">
    <text evidence="5">The sequence shown here is derived from an EMBL/GenBank/DDBJ whole genome shotgun (WGS) entry which is preliminary data.</text>
</comment>
<dbReference type="InterPro" id="IPR010982">
    <property type="entry name" value="Lambda_DNA-bd_dom_sf"/>
</dbReference>
<keyword evidence="6" id="KW-1185">Reference proteome</keyword>
<evidence type="ECO:0000313" key="5">
    <source>
        <dbReference type="EMBL" id="RFU93777.1"/>
    </source>
</evidence>
<proteinExistence type="predicted"/>
<name>A0A372MDA2_9SPIR</name>
<organism evidence="5 6">
    <name type="scientific">Sphaerochaeta halotolerans</name>
    <dbReference type="NCBI Taxonomy" id="2293840"/>
    <lineage>
        <taxon>Bacteria</taxon>
        <taxon>Pseudomonadati</taxon>
        <taxon>Spirochaetota</taxon>
        <taxon>Spirochaetia</taxon>
        <taxon>Spirochaetales</taxon>
        <taxon>Sphaerochaetaceae</taxon>
        <taxon>Sphaerochaeta</taxon>
    </lineage>
</organism>
<reference evidence="5 6" key="2">
    <citation type="submission" date="2018-09" db="EMBL/GenBank/DDBJ databases">
        <title>Genome of Sphaerochaeta halotolerans strain 4-11.</title>
        <authorList>
            <person name="Nazina T.N."/>
            <person name="Sokolova D.S."/>
        </authorList>
    </citation>
    <scope>NUCLEOTIDE SEQUENCE [LARGE SCALE GENOMIC DNA]</scope>
    <source>
        <strain evidence="5 6">4-11</strain>
    </source>
</reference>
<dbReference type="RefSeq" id="WP_117331453.1">
    <property type="nucleotide sequence ID" value="NZ_QUWK01000019.1"/>
</dbReference>
<dbReference type="Pfam" id="PF00532">
    <property type="entry name" value="Peripla_BP_1"/>
    <property type="match status" value="1"/>
</dbReference>
<reference evidence="6" key="1">
    <citation type="submission" date="2018-08" db="EMBL/GenBank/DDBJ databases">
        <authorList>
            <person name="Grouzdev D.S."/>
            <person name="Krutkina M.S."/>
        </authorList>
    </citation>
    <scope>NUCLEOTIDE SEQUENCE [LARGE SCALE GENOMIC DNA]</scope>
    <source>
        <strain evidence="6">4-11</strain>
    </source>
</reference>
<dbReference type="PRINTS" id="PR00036">
    <property type="entry name" value="HTHLACI"/>
</dbReference>
<keyword evidence="1" id="KW-0805">Transcription regulation</keyword>
<keyword evidence="2" id="KW-0238">DNA-binding</keyword>
<dbReference type="AlphaFoldDB" id="A0A372MDA2"/>
<dbReference type="GO" id="GO:0000976">
    <property type="term" value="F:transcription cis-regulatory region binding"/>
    <property type="evidence" value="ECO:0007669"/>
    <property type="project" value="TreeGrafter"/>
</dbReference>
<dbReference type="PANTHER" id="PTHR30146">
    <property type="entry name" value="LACI-RELATED TRANSCRIPTIONAL REPRESSOR"/>
    <property type="match status" value="1"/>
</dbReference>
<dbReference type="InterPro" id="IPR000843">
    <property type="entry name" value="HTH_LacI"/>
</dbReference>
<evidence type="ECO:0000259" key="4">
    <source>
        <dbReference type="PROSITE" id="PS50932"/>
    </source>
</evidence>
<dbReference type="PROSITE" id="PS00356">
    <property type="entry name" value="HTH_LACI_1"/>
    <property type="match status" value="1"/>
</dbReference>
<dbReference type="Pfam" id="PF00356">
    <property type="entry name" value="LacI"/>
    <property type="match status" value="1"/>
</dbReference>
<dbReference type="EMBL" id="QUWK01000019">
    <property type="protein sequence ID" value="RFU93777.1"/>
    <property type="molecule type" value="Genomic_DNA"/>
</dbReference>
<protein>
    <submittedName>
        <fullName evidence="5">LacI family transcriptional regulator</fullName>
    </submittedName>
</protein>
<evidence type="ECO:0000256" key="3">
    <source>
        <dbReference type="ARBA" id="ARBA00023163"/>
    </source>
</evidence>
<accession>A0A372MDA2</accession>
<evidence type="ECO:0000313" key="6">
    <source>
        <dbReference type="Proteomes" id="UP000264002"/>
    </source>
</evidence>
<dbReference type="SMART" id="SM00354">
    <property type="entry name" value="HTH_LACI"/>
    <property type="match status" value="1"/>
</dbReference>
<dbReference type="Gene3D" id="1.10.260.40">
    <property type="entry name" value="lambda repressor-like DNA-binding domains"/>
    <property type="match status" value="1"/>
</dbReference>
<sequence>MTSLKDVATIAGVSPSTVSRVINGTMYVTDETRRRVEEAIATVNYRPNLLAQSLRLKATRNIGLLVPEIAHPSFNLVIKYIEESAFKRGLNLLIFNTHNNHGREANAMDLLLRQRINGIIFSRISDENHVINMSRSSDIPMVVIDRSLHDEKIPNVILDNYLAGVMAAEHLLACGCKKMATITGSFKIGLARERFQGFRDTLEKHGLQLDRDLVYEGEFNFENGVAGVTHFLETGYSFDGLWGQNDMIAAGAIGTLVRHGIKVPEDVSVMGMDDVQFARMYCPSISTIAQPYKEMCEKAVECIDKLTKDEEVEQFQVLYPPKLVVRESTAEKS</sequence>
<dbReference type="PROSITE" id="PS50932">
    <property type="entry name" value="HTH_LACI_2"/>
    <property type="match status" value="1"/>
</dbReference>
<dbReference type="InterPro" id="IPR028082">
    <property type="entry name" value="Peripla_BP_I"/>
</dbReference>
<dbReference type="GO" id="GO:0003700">
    <property type="term" value="F:DNA-binding transcription factor activity"/>
    <property type="evidence" value="ECO:0007669"/>
    <property type="project" value="TreeGrafter"/>
</dbReference>
<dbReference type="CDD" id="cd06267">
    <property type="entry name" value="PBP1_LacI_sugar_binding-like"/>
    <property type="match status" value="1"/>
</dbReference>
<dbReference type="SUPFAM" id="SSF53822">
    <property type="entry name" value="Periplasmic binding protein-like I"/>
    <property type="match status" value="1"/>
</dbReference>